<evidence type="ECO:0000256" key="4">
    <source>
        <dbReference type="SAM" id="SignalP"/>
    </source>
</evidence>
<feature type="signal peptide" evidence="4">
    <location>
        <begin position="1"/>
        <end position="26"/>
    </location>
</feature>
<dbReference type="RefSeq" id="WP_127191146.1">
    <property type="nucleotide sequence ID" value="NZ_RZNY01000003.1"/>
</dbReference>
<evidence type="ECO:0000256" key="3">
    <source>
        <dbReference type="ARBA" id="ARBA00022729"/>
    </source>
</evidence>
<comment type="similarity">
    <text evidence="1">Belongs to the bacterial solute-binding protein 1 family.</text>
</comment>
<gene>
    <name evidence="5" type="ORF">EJP82_06145</name>
</gene>
<feature type="chain" id="PRO_5038786587" evidence="4">
    <location>
        <begin position="27"/>
        <end position="433"/>
    </location>
</feature>
<proteinExistence type="inferred from homology"/>
<protein>
    <submittedName>
        <fullName evidence="5">Extracellular solute-binding protein</fullName>
    </submittedName>
</protein>
<dbReference type="PANTHER" id="PTHR30061">
    <property type="entry name" value="MALTOSE-BINDING PERIPLASMIC PROTEIN"/>
    <property type="match status" value="1"/>
</dbReference>
<evidence type="ECO:0000256" key="1">
    <source>
        <dbReference type="ARBA" id="ARBA00008520"/>
    </source>
</evidence>
<dbReference type="EMBL" id="RZNY01000003">
    <property type="protein sequence ID" value="RUT47950.1"/>
    <property type="molecule type" value="Genomic_DNA"/>
</dbReference>
<dbReference type="GO" id="GO:0055052">
    <property type="term" value="C:ATP-binding cassette (ABC) transporter complex, substrate-binding subunit-containing"/>
    <property type="evidence" value="ECO:0007669"/>
    <property type="project" value="TreeGrafter"/>
</dbReference>
<evidence type="ECO:0000256" key="2">
    <source>
        <dbReference type="ARBA" id="ARBA00022448"/>
    </source>
</evidence>
<dbReference type="PANTHER" id="PTHR30061:SF50">
    <property type="entry name" value="MALTOSE_MALTODEXTRIN-BINDING PERIPLASMIC PROTEIN"/>
    <property type="match status" value="1"/>
</dbReference>
<reference evidence="5 6" key="1">
    <citation type="submission" date="2018-12" db="EMBL/GenBank/DDBJ databases">
        <authorList>
            <person name="Sun L."/>
            <person name="Chen Z."/>
        </authorList>
    </citation>
    <scope>NUCLEOTIDE SEQUENCE [LARGE SCALE GENOMIC DNA]</scope>
    <source>
        <strain evidence="5 6">DSM 15890</strain>
    </source>
</reference>
<dbReference type="Gene3D" id="3.40.190.10">
    <property type="entry name" value="Periplasmic binding protein-like II"/>
    <property type="match status" value="1"/>
</dbReference>
<dbReference type="AlphaFoldDB" id="A0A3S1CB10"/>
<dbReference type="Proteomes" id="UP000279446">
    <property type="component" value="Unassembled WGS sequence"/>
</dbReference>
<organism evidence="5 6">
    <name type="scientific">Paenibacillus anaericanus</name>
    <dbReference type="NCBI Taxonomy" id="170367"/>
    <lineage>
        <taxon>Bacteria</taxon>
        <taxon>Bacillati</taxon>
        <taxon>Bacillota</taxon>
        <taxon>Bacilli</taxon>
        <taxon>Bacillales</taxon>
        <taxon>Paenibacillaceae</taxon>
        <taxon>Paenibacillus</taxon>
    </lineage>
</organism>
<dbReference type="InterPro" id="IPR006059">
    <property type="entry name" value="SBP"/>
</dbReference>
<dbReference type="GO" id="GO:1901982">
    <property type="term" value="F:maltose binding"/>
    <property type="evidence" value="ECO:0007669"/>
    <property type="project" value="TreeGrafter"/>
</dbReference>
<dbReference type="SUPFAM" id="SSF53850">
    <property type="entry name" value="Periplasmic binding protein-like II"/>
    <property type="match status" value="1"/>
</dbReference>
<accession>A0A3S1CB10</accession>
<sequence length="433" mass="48642">MKRRNHWLLFAILLLALINLSPSKNSANISNEDVGNAEMIHPPSPEKVQEEGHLKILVQMDEADFTLLQQMNQSYMNTHPIQVELVNIPPEASYSSTELQLELGESPDVLLLDNVWIRRFAAEGYLLPTENYYFGSLTGEVLSSSLAQNEWNSYVWGVPLDVDPYVLAYNPVALKQLGLEKLPTSALEWTGLISEFMNQQEIPYLLGLNYEDPFASMSLLWQLGGESLEANEISPISPFTLTEETEVAIRQIELLRPHLLNLIEGSSELAEDGWKKFYNGEVAIILARASEADVRQYPRMEISFTEPTNSGRTMWINGRSYVVSAQTDNAEAAGSWISEMTNQAGQRDWYAMTGHLPVLKSLYYNSTKNGLPEWVPASLVNKQGGSLPVGATLPAQMDEFSRASREFLRGTINAEDYMTRISEINDETIIEVK</sequence>
<name>A0A3S1CB10_9BACL</name>
<dbReference type="OrthoDB" id="2585476at2"/>
<dbReference type="Pfam" id="PF13416">
    <property type="entry name" value="SBP_bac_8"/>
    <property type="match status" value="1"/>
</dbReference>
<keyword evidence="3 4" id="KW-0732">Signal</keyword>
<comment type="caution">
    <text evidence="5">The sequence shown here is derived from an EMBL/GenBank/DDBJ whole genome shotgun (WGS) entry which is preliminary data.</text>
</comment>
<evidence type="ECO:0000313" key="6">
    <source>
        <dbReference type="Proteomes" id="UP000279446"/>
    </source>
</evidence>
<keyword evidence="6" id="KW-1185">Reference proteome</keyword>
<keyword evidence="2" id="KW-0813">Transport</keyword>
<evidence type="ECO:0000313" key="5">
    <source>
        <dbReference type="EMBL" id="RUT47950.1"/>
    </source>
</evidence>
<dbReference type="GO" id="GO:0042956">
    <property type="term" value="P:maltodextrin transmembrane transport"/>
    <property type="evidence" value="ECO:0007669"/>
    <property type="project" value="TreeGrafter"/>
</dbReference>
<dbReference type="GO" id="GO:0015768">
    <property type="term" value="P:maltose transport"/>
    <property type="evidence" value="ECO:0007669"/>
    <property type="project" value="TreeGrafter"/>
</dbReference>